<dbReference type="AlphaFoldDB" id="A0A1F6FGT8"/>
<dbReference type="STRING" id="1798525.A3G90_03395"/>
<name>A0A1F6FGT8_9BACT</name>
<sequence length="111" mass="12292">MNRIIHDNKGREISISLRQTVRGCGNEPSEITFVVKAEPGLGTTMKVFIPNDGTLYQRINKQVLVVKRDWASKDLVLEVASAIHATALNNGMTFVFVEATPYTAYHSMAVV</sequence>
<comment type="caution">
    <text evidence="1">The sequence shown here is derived from an EMBL/GenBank/DDBJ whole genome shotgun (WGS) entry which is preliminary data.</text>
</comment>
<proteinExistence type="predicted"/>
<reference evidence="1 2" key="1">
    <citation type="journal article" date="2016" name="Nat. Commun.">
        <title>Thousands of microbial genomes shed light on interconnected biogeochemical processes in an aquifer system.</title>
        <authorList>
            <person name="Anantharaman K."/>
            <person name="Brown C.T."/>
            <person name="Hug L.A."/>
            <person name="Sharon I."/>
            <person name="Castelle C.J."/>
            <person name="Probst A.J."/>
            <person name="Thomas B.C."/>
            <person name="Singh A."/>
            <person name="Wilkins M.J."/>
            <person name="Karaoz U."/>
            <person name="Brodie E.L."/>
            <person name="Williams K.H."/>
            <person name="Hubbard S.S."/>
            <person name="Banfield J.F."/>
        </authorList>
    </citation>
    <scope>NUCLEOTIDE SEQUENCE [LARGE SCALE GENOMIC DNA]</scope>
</reference>
<evidence type="ECO:0000313" key="2">
    <source>
        <dbReference type="Proteomes" id="UP000177325"/>
    </source>
</evidence>
<dbReference type="Proteomes" id="UP000177325">
    <property type="component" value="Unassembled WGS sequence"/>
</dbReference>
<evidence type="ECO:0000313" key="1">
    <source>
        <dbReference type="EMBL" id="OGG85079.1"/>
    </source>
</evidence>
<organism evidence="1 2">
    <name type="scientific">Candidatus Kaiserbacteria bacterium RIFCSPLOWO2_12_FULL_45_26</name>
    <dbReference type="NCBI Taxonomy" id="1798525"/>
    <lineage>
        <taxon>Bacteria</taxon>
        <taxon>Candidatus Kaiseribacteriota</taxon>
    </lineage>
</organism>
<gene>
    <name evidence="1" type="ORF">A3G90_03395</name>
</gene>
<accession>A0A1F6FGT8</accession>
<dbReference type="EMBL" id="MFMM01000001">
    <property type="protein sequence ID" value="OGG85079.1"/>
    <property type="molecule type" value="Genomic_DNA"/>
</dbReference>
<protein>
    <submittedName>
        <fullName evidence="1">Uncharacterized protein</fullName>
    </submittedName>
</protein>